<keyword evidence="2 5" id="KW-0575">Peroxidase</keyword>
<keyword evidence="8" id="KW-1185">Reference proteome</keyword>
<dbReference type="GO" id="GO:0006979">
    <property type="term" value="P:response to oxidative stress"/>
    <property type="evidence" value="ECO:0007669"/>
    <property type="project" value="InterPro"/>
</dbReference>
<reference evidence="7" key="2">
    <citation type="submission" date="2017-05" db="UniProtKB">
        <authorList>
            <consortium name="EnsemblMetazoa"/>
        </authorList>
    </citation>
    <scope>IDENTIFICATION</scope>
</reference>
<dbReference type="SUPFAM" id="SSF52833">
    <property type="entry name" value="Thioredoxin-like"/>
    <property type="match status" value="1"/>
</dbReference>
<feature type="active site" evidence="4">
    <location>
        <position position="57"/>
    </location>
</feature>
<proteinExistence type="inferred from homology"/>
<dbReference type="PRINTS" id="PR01011">
    <property type="entry name" value="GLUTPROXDASE"/>
</dbReference>
<dbReference type="InParanoid" id="A0A1X7UC27"/>
<dbReference type="PIRSF" id="PIRSF000303">
    <property type="entry name" value="Glutathion_perox"/>
    <property type="match status" value="1"/>
</dbReference>
<dbReference type="Proteomes" id="UP000007879">
    <property type="component" value="Unassembled WGS sequence"/>
</dbReference>
<evidence type="ECO:0000313" key="7">
    <source>
        <dbReference type="EnsemblMetazoa" id="Aqu2.1.25017_001"/>
    </source>
</evidence>
<evidence type="ECO:0000256" key="2">
    <source>
        <dbReference type="ARBA" id="ARBA00022559"/>
    </source>
</evidence>
<dbReference type="AlphaFoldDB" id="A0A1X7UC27"/>
<dbReference type="KEGG" id="aqu:100639827"/>
<feature type="chain" id="PRO_5010858058" description="Glutathione peroxidase" evidence="6">
    <location>
        <begin position="19"/>
        <end position="184"/>
    </location>
</feature>
<evidence type="ECO:0000256" key="5">
    <source>
        <dbReference type="RuleBase" id="RU000499"/>
    </source>
</evidence>
<dbReference type="InterPro" id="IPR000889">
    <property type="entry name" value="Glutathione_peroxidase"/>
</dbReference>
<evidence type="ECO:0000256" key="6">
    <source>
        <dbReference type="SAM" id="SignalP"/>
    </source>
</evidence>
<gene>
    <name evidence="7" type="primary">100639827</name>
</gene>
<sequence length="184" mass="21122">MEQVFFLSLFCLICGALASSGTETFYSLSAKDITGKMIGFERYSGKIVLVVNVASECGYTDYNYIQLNQLQLRYGEESLAILAFPCNQFGAQEPAKDSEINSMIRYKYKPQFPLFSKVNVTGESQSEVYRFLINSTNGLEPKWNFCKYLLDRDGLVVQFFDQGKTFDKIYDSIDGLLYRKRREL</sequence>
<dbReference type="GO" id="GO:0004601">
    <property type="term" value="F:peroxidase activity"/>
    <property type="evidence" value="ECO:0007669"/>
    <property type="project" value="UniProtKB-KW"/>
</dbReference>
<organism evidence="7">
    <name type="scientific">Amphimedon queenslandica</name>
    <name type="common">Sponge</name>
    <dbReference type="NCBI Taxonomy" id="400682"/>
    <lineage>
        <taxon>Eukaryota</taxon>
        <taxon>Metazoa</taxon>
        <taxon>Porifera</taxon>
        <taxon>Demospongiae</taxon>
        <taxon>Heteroscleromorpha</taxon>
        <taxon>Haplosclerida</taxon>
        <taxon>Niphatidae</taxon>
        <taxon>Amphimedon</taxon>
    </lineage>
</organism>
<accession>A0A1X7UC27</accession>
<evidence type="ECO:0000313" key="8">
    <source>
        <dbReference type="Proteomes" id="UP000007879"/>
    </source>
</evidence>
<dbReference type="OrthoDB" id="446890at2759"/>
<dbReference type="PROSITE" id="PS00460">
    <property type="entry name" value="GLUTATHIONE_PEROXID_1"/>
    <property type="match status" value="1"/>
</dbReference>
<dbReference type="PROSITE" id="PS51355">
    <property type="entry name" value="GLUTATHIONE_PEROXID_3"/>
    <property type="match status" value="1"/>
</dbReference>
<dbReference type="InterPro" id="IPR029759">
    <property type="entry name" value="GPX_AS"/>
</dbReference>
<dbReference type="Pfam" id="PF00255">
    <property type="entry name" value="GSHPx"/>
    <property type="match status" value="1"/>
</dbReference>
<keyword evidence="3 5" id="KW-0560">Oxidoreductase</keyword>
<evidence type="ECO:0000256" key="3">
    <source>
        <dbReference type="ARBA" id="ARBA00023002"/>
    </source>
</evidence>
<dbReference type="Gene3D" id="3.40.30.10">
    <property type="entry name" value="Glutaredoxin"/>
    <property type="match status" value="1"/>
</dbReference>
<dbReference type="CDD" id="cd00340">
    <property type="entry name" value="GSH_Peroxidase"/>
    <property type="match status" value="1"/>
</dbReference>
<keyword evidence="6" id="KW-0732">Signal</keyword>
<dbReference type="EnsemblMetazoa" id="XM_003388391.3">
    <property type="protein sequence ID" value="XP_003388439.1"/>
    <property type="gene ID" value="LOC100639827"/>
</dbReference>
<dbReference type="PANTHER" id="PTHR11592">
    <property type="entry name" value="GLUTATHIONE PEROXIDASE"/>
    <property type="match status" value="1"/>
</dbReference>
<comment type="similarity">
    <text evidence="1 5">Belongs to the glutathione peroxidase family.</text>
</comment>
<evidence type="ECO:0000256" key="1">
    <source>
        <dbReference type="ARBA" id="ARBA00006926"/>
    </source>
</evidence>
<reference evidence="8" key="1">
    <citation type="journal article" date="2010" name="Nature">
        <title>The Amphimedon queenslandica genome and the evolution of animal complexity.</title>
        <authorList>
            <person name="Srivastava M."/>
            <person name="Simakov O."/>
            <person name="Chapman J."/>
            <person name="Fahey B."/>
            <person name="Gauthier M.E."/>
            <person name="Mitros T."/>
            <person name="Richards G.S."/>
            <person name="Conaco C."/>
            <person name="Dacre M."/>
            <person name="Hellsten U."/>
            <person name="Larroux C."/>
            <person name="Putnam N.H."/>
            <person name="Stanke M."/>
            <person name="Adamska M."/>
            <person name="Darling A."/>
            <person name="Degnan S.M."/>
            <person name="Oakley T.H."/>
            <person name="Plachetzki D.C."/>
            <person name="Zhai Y."/>
            <person name="Adamski M."/>
            <person name="Calcino A."/>
            <person name="Cummins S.F."/>
            <person name="Goodstein D.M."/>
            <person name="Harris C."/>
            <person name="Jackson D.J."/>
            <person name="Leys S.P."/>
            <person name="Shu S."/>
            <person name="Woodcroft B.J."/>
            <person name="Vervoort M."/>
            <person name="Kosik K.S."/>
            <person name="Manning G."/>
            <person name="Degnan B.M."/>
            <person name="Rokhsar D.S."/>
        </authorList>
    </citation>
    <scope>NUCLEOTIDE SEQUENCE [LARGE SCALE GENOMIC DNA]</scope>
</reference>
<feature type="signal peptide" evidence="6">
    <location>
        <begin position="1"/>
        <end position="18"/>
    </location>
</feature>
<evidence type="ECO:0000256" key="4">
    <source>
        <dbReference type="PIRSR" id="PIRSR000303-1"/>
    </source>
</evidence>
<dbReference type="STRING" id="400682.A0A1X7UC27"/>
<dbReference type="InterPro" id="IPR036249">
    <property type="entry name" value="Thioredoxin-like_sf"/>
</dbReference>
<protein>
    <recommendedName>
        <fullName evidence="5">Glutathione peroxidase</fullName>
    </recommendedName>
</protein>
<dbReference type="OMA" id="QCGLTKQ"/>
<dbReference type="eggNOG" id="KOG1651">
    <property type="taxonomic scope" value="Eukaryota"/>
</dbReference>
<dbReference type="EnsemblMetazoa" id="Aqu2.1.25017_001">
    <property type="protein sequence ID" value="Aqu2.1.25017_001"/>
    <property type="gene ID" value="Aqu2.1.25017"/>
</dbReference>
<name>A0A1X7UC27_AMPQE</name>
<dbReference type="InterPro" id="IPR029760">
    <property type="entry name" value="GPX_CS"/>
</dbReference>
<dbReference type="PROSITE" id="PS00763">
    <property type="entry name" value="GLUTATHIONE_PEROXID_2"/>
    <property type="match status" value="1"/>
</dbReference>
<dbReference type="FunCoup" id="A0A1X7UC27">
    <property type="interactions" value="22"/>
</dbReference>
<dbReference type="PANTHER" id="PTHR11592:SF78">
    <property type="entry name" value="GLUTATHIONE PEROXIDASE"/>
    <property type="match status" value="1"/>
</dbReference>